<protein>
    <recommendedName>
        <fullName evidence="2">Phosphoglycerate mutase (2,3-diphosphoglycerate-dependent)</fullName>
    </recommendedName>
</protein>
<reference evidence="1" key="1">
    <citation type="journal article" date="2015" name="Nature">
        <title>Complex archaea that bridge the gap between prokaryotes and eukaryotes.</title>
        <authorList>
            <person name="Spang A."/>
            <person name="Saw J.H."/>
            <person name="Jorgensen S.L."/>
            <person name="Zaremba-Niedzwiedzka K."/>
            <person name="Martijn J."/>
            <person name="Lind A.E."/>
            <person name="van Eijk R."/>
            <person name="Schleper C."/>
            <person name="Guy L."/>
            <person name="Ettema T.J."/>
        </authorList>
    </citation>
    <scope>NUCLEOTIDE SEQUENCE</scope>
</reference>
<dbReference type="InterPro" id="IPR013078">
    <property type="entry name" value="His_Pase_superF_clade-1"/>
</dbReference>
<gene>
    <name evidence="1" type="ORF">LCGC14_0160180</name>
</gene>
<comment type="caution">
    <text evidence="1">The sequence shown here is derived from an EMBL/GenBank/DDBJ whole genome shotgun (WGS) entry which is preliminary data.</text>
</comment>
<dbReference type="SUPFAM" id="SSF53254">
    <property type="entry name" value="Phosphoglycerate mutase-like"/>
    <property type="match status" value="1"/>
</dbReference>
<dbReference type="Pfam" id="PF00300">
    <property type="entry name" value="His_Phos_1"/>
    <property type="match status" value="1"/>
</dbReference>
<evidence type="ECO:0008006" key="2">
    <source>
        <dbReference type="Google" id="ProtNLM"/>
    </source>
</evidence>
<dbReference type="PANTHER" id="PTHR47821">
    <property type="entry name" value="PHOSPHOGLYCERATE MUTASE FAMILY PROTEIN"/>
    <property type="match status" value="1"/>
</dbReference>
<dbReference type="EMBL" id="LAZR01000060">
    <property type="protein sequence ID" value="KKN97061.1"/>
    <property type="molecule type" value="Genomic_DNA"/>
</dbReference>
<name>A0A0F9XDF1_9ZZZZ</name>
<proteinExistence type="predicted"/>
<evidence type="ECO:0000313" key="1">
    <source>
        <dbReference type="EMBL" id="KKN97061.1"/>
    </source>
</evidence>
<dbReference type="InterPro" id="IPR029033">
    <property type="entry name" value="His_PPase_superfam"/>
</dbReference>
<dbReference type="AlphaFoldDB" id="A0A0F9XDF1"/>
<organism evidence="1">
    <name type="scientific">marine sediment metagenome</name>
    <dbReference type="NCBI Taxonomy" id="412755"/>
    <lineage>
        <taxon>unclassified sequences</taxon>
        <taxon>metagenomes</taxon>
        <taxon>ecological metagenomes</taxon>
    </lineage>
</organism>
<dbReference type="PANTHER" id="PTHR47821:SF2">
    <property type="entry name" value="PHOSPHOGLYCERATE MUTASE FAMILY PROTEIN"/>
    <property type="match status" value="1"/>
</dbReference>
<accession>A0A0F9XDF1</accession>
<dbReference type="SMART" id="SM00855">
    <property type="entry name" value="PGAM"/>
    <property type="match status" value="1"/>
</dbReference>
<sequence length="193" mass="23126">MKKKLNNQYFILRHGQTTHQTKEKKFIYNWPDNPPVKLTRKGVKQIKAAAKKLKNEKIDLIYSSDIFRTRQTAGIVTQELGLKINYDKRLRDINLGIYHGRLKEEFYRDFPDRKKRFYKKPLKGESWSDCRKRIVSFIKIIDRKHKNKRILIISHGDPLWLLDGWVKGLNNKELSREKYKTTFPEVGELRKLL</sequence>
<dbReference type="Gene3D" id="3.40.50.1240">
    <property type="entry name" value="Phosphoglycerate mutase-like"/>
    <property type="match status" value="1"/>
</dbReference>
<dbReference type="CDD" id="cd07067">
    <property type="entry name" value="HP_PGM_like"/>
    <property type="match status" value="1"/>
</dbReference>